<feature type="domain" description="BHLH" evidence="6">
    <location>
        <begin position="14"/>
        <end position="68"/>
    </location>
</feature>
<dbReference type="Pfam" id="PF00010">
    <property type="entry name" value="HLH"/>
    <property type="match status" value="1"/>
</dbReference>
<dbReference type="Gene3D" id="4.10.280.10">
    <property type="entry name" value="Helix-loop-helix DNA-binding domain"/>
    <property type="match status" value="1"/>
</dbReference>
<organism evidence="7 8">
    <name type="scientific">Stylosanthes scabra</name>
    <dbReference type="NCBI Taxonomy" id="79078"/>
    <lineage>
        <taxon>Eukaryota</taxon>
        <taxon>Viridiplantae</taxon>
        <taxon>Streptophyta</taxon>
        <taxon>Embryophyta</taxon>
        <taxon>Tracheophyta</taxon>
        <taxon>Spermatophyta</taxon>
        <taxon>Magnoliopsida</taxon>
        <taxon>eudicotyledons</taxon>
        <taxon>Gunneridae</taxon>
        <taxon>Pentapetalae</taxon>
        <taxon>rosids</taxon>
        <taxon>fabids</taxon>
        <taxon>Fabales</taxon>
        <taxon>Fabaceae</taxon>
        <taxon>Papilionoideae</taxon>
        <taxon>50 kb inversion clade</taxon>
        <taxon>dalbergioids sensu lato</taxon>
        <taxon>Dalbergieae</taxon>
        <taxon>Pterocarpus clade</taxon>
        <taxon>Stylosanthes</taxon>
    </lineage>
</organism>
<reference evidence="7 8" key="1">
    <citation type="journal article" date="2023" name="Plants (Basel)">
        <title>Bridging the Gap: Combining Genomics and Transcriptomics Approaches to Understand Stylosanthes scabra, an Orphan Legume from the Brazilian Caatinga.</title>
        <authorList>
            <person name="Ferreira-Neto J.R.C."/>
            <person name="da Silva M.D."/>
            <person name="Binneck E."/>
            <person name="de Melo N.F."/>
            <person name="da Silva R.H."/>
            <person name="de Melo A.L.T.M."/>
            <person name="Pandolfi V."/>
            <person name="Bustamante F.O."/>
            <person name="Brasileiro-Vidal A.C."/>
            <person name="Benko-Iseppon A.M."/>
        </authorList>
    </citation>
    <scope>NUCLEOTIDE SEQUENCE [LARGE SCALE GENOMIC DNA]</scope>
    <source>
        <tissue evidence="7">Leaves</tissue>
    </source>
</reference>
<comment type="subcellular location">
    <subcellularLocation>
        <location evidence="1">Nucleus</location>
    </subcellularLocation>
</comment>
<sequence length="189" mass="21451">MEINNKKLAASNSSTKTERKLIERNRRNQMKALYCKLNSLLPPQTSREGICSSLPDQLEEATNYIKKLQVKVEKMKEKKNTLLGSRVHQRPNTISSGLIRSPEIEIQQMGSTLMVVLITGLDCHFMFNDAIRILHEEGADVVSATYKVVHQHAVFHTMHCQVNEYANGGGARISERLKKFVNDCSYCPF</sequence>
<evidence type="ECO:0000256" key="1">
    <source>
        <dbReference type="ARBA" id="ARBA00004123"/>
    </source>
</evidence>
<dbReference type="Proteomes" id="UP001341840">
    <property type="component" value="Unassembled WGS sequence"/>
</dbReference>
<accession>A0ABU6S2K6</accession>
<evidence type="ECO:0000256" key="4">
    <source>
        <dbReference type="ARBA" id="ARBA00023242"/>
    </source>
</evidence>
<dbReference type="InterPro" id="IPR015660">
    <property type="entry name" value="MASH1/Ascl1a-like"/>
</dbReference>
<evidence type="ECO:0000256" key="3">
    <source>
        <dbReference type="ARBA" id="ARBA00023163"/>
    </source>
</evidence>
<evidence type="ECO:0000259" key="6">
    <source>
        <dbReference type="PROSITE" id="PS50888"/>
    </source>
</evidence>
<dbReference type="PROSITE" id="PS50888">
    <property type="entry name" value="BHLH"/>
    <property type="match status" value="1"/>
</dbReference>
<gene>
    <name evidence="7" type="ORF">PIB30_002761</name>
</gene>
<dbReference type="EMBL" id="JASCZI010060420">
    <property type="protein sequence ID" value="MED6130646.1"/>
    <property type="molecule type" value="Genomic_DNA"/>
</dbReference>
<feature type="coiled-coil region" evidence="5">
    <location>
        <begin position="58"/>
        <end position="85"/>
    </location>
</feature>
<keyword evidence="5" id="KW-0175">Coiled coil</keyword>
<evidence type="ECO:0000313" key="7">
    <source>
        <dbReference type="EMBL" id="MED6130646.1"/>
    </source>
</evidence>
<keyword evidence="2" id="KW-0805">Transcription regulation</keyword>
<proteinExistence type="predicted"/>
<keyword evidence="4" id="KW-0539">Nucleus</keyword>
<dbReference type="SUPFAM" id="SSF47459">
    <property type="entry name" value="HLH, helix-loop-helix DNA-binding domain"/>
    <property type="match status" value="1"/>
</dbReference>
<keyword evidence="3" id="KW-0804">Transcription</keyword>
<evidence type="ECO:0000313" key="8">
    <source>
        <dbReference type="Proteomes" id="UP001341840"/>
    </source>
</evidence>
<name>A0ABU6S2K6_9FABA</name>
<dbReference type="InterPro" id="IPR011598">
    <property type="entry name" value="bHLH_dom"/>
</dbReference>
<dbReference type="PANTHER" id="PTHR13935">
    <property type="entry name" value="ACHAETE-SCUTE TRANSCRIPTION FACTOR-RELATED"/>
    <property type="match status" value="1"/>
</dbReference>
<dbReference type="PANTHER" id="PTHR13935:SF90">
    <property type="entry name" value="TRANSCRIPTION FACTOR BHLH162"/>
    <property type="match status" value="1"/>
</dbReference>
<protein>
    <recommendedName>
        <fullName evidence="6">BHLH domain-containing protein</fullName>
    </recommendedName>
</protein>
<evidence type="ECO:0000256" key="2">
    <source>
        <dbReference type="ARBA" id="ARBA00023015"/>
    </source>
</evidence>
<keyword evidence="8" id="KW-1185">Reference proteome</keyword>
<dbReference type="InterPro" id="IPR036638">
    <property type="entry name" value="HLH_DNA-bd_sf"/>
</dbReference>
<evidence type="ECO:0000256" key="5">
    <source>
        <dbReference type="SAM" id="Coils"/>
    </source>
</evidence>
<comment type="caution">
    <text evidence="7">The sequence shown here is derived from an EMBL/GenBank/DDBJ whole genome shotgun (WGS) entry which is preliminary data.</text>
</comment>